<organism evidence="1">
    <name type="scientific">Nicotiana tabacum</name>
    <name type="common">Common tobacco</name>
    <dbReference type="NCBI Taxonomy" id="4097"/>
    <lineage>
        <taxon>Eukaryota</taxon>
        <taxon>Viridiplantae</taxon>
        <taxon>Streptophyta</taxon>
        <taxon>Embryophyta</taxon>
        <taxon>Tracheophyta</taxon>
        <taxon>Spermatophyta</taxon>
        <taxon>Magnoliopsida</taxon>
        <taxon>eudicotyledons</taxon>
        <taxon>Gunneridae</taxon>
        <taxon>Pentapetalae</taxon>
        <taxon>asterids</taxon>
        <taxon>lamiids</taxon>
        <taxon>Solanales</taxon>
        <taxon>Solanaceae</taxon>
        <taxon>Nicotianoideae</taxon>
        <taxon>Nicotianeae</taxon>
        <taxon>Nicotiana</taxon>
    </lineage>
</organism>
<dbReference type="PANTHER" id="PTHR33116">
    <property type="entry name" value="REVERSE TRANSCRIPTASE ZINC-BINDING DOMAIN-CONTAINING PROTEIN-RELATED-RELATED"/>
    <property type="match status" value="1"/>
</dbReference>
<dbReference type="OrthoDB" id="1750433at2759"/>
<dbReference type="RefSeq" id="XP_016444964.1">
    <property type="nucleotide sequence ID" value="XM_016589478.1"/>
</dbReference>
<dbReference type="AlphaFoldDB" id="A0A1S3XYP4"/>
<sequence>MELVQEVWDTQISGNAMWILLQKLKMLTKKLSEWSRNDIGNIYDQVVDWEAKVQMIEDLELIDNSEQVREELNKAHAELSDLQKEITTPNIFIALLKILQIYRIKNSKGIWIQGDEKNGNSAIRHFKKLFNLKKPKLNETVLDVIPTLITEEDNDMLSTIPDEEEIMLHLIESPANFSKLRPISLTNFSSKIISKSGFVKGRLITDNVLLAQEIIQGISQPNVGGNIVIKLDMAKAYNRIGPKISYLAYADDIIIFSGGKSDYIKLIMSQIKKYENCSGKLVNGQKSVFLTSPKASTCRINRIRSITGFLDKPFPFTYLGCPLFIGRKKISIFDDMISKVVKILREWQGKLLSHGERIILIKYILQAIPTYTQAAMCPPKGTFKLMEKYFSRFFWCASTERIKFHWSSWDNLCFPIDEGGVGIRNQEDIYNTLAIKRWWNFKTQQFSKPSIALGVTL</sequence>
<evidence type="ECO:0000313" key="1">
    <source>
        <dbReference type="RefSeq" id="XP_016444964.1"/>
    </source>
</evidence>
<proteinExistence type="predicted"/>
<gene>
    <name evidence="1" type="primary">LOC107770200</name>
</gene>
<reference evidence="1" key="1">
    <citation type="submission" date="2025-08" db="UniProtKB">
        <authorList>
            <consortium name="RefSeq"/>
        </authorList>
    </citation>
    <scope>IDENTIFICATION</scope>
</reference>
<accession>A0A1S3XYP4</accession>
<dbReference type="OMA" id="CRINRIR"/>
<name>A0A1S3XYP4_TOBAC</name>
<dbReference type="KEGG" id="nta:107770200"/>
<dbReference type="PANTHER" id="PTHR33116:SF67">
    <property type="entry name" value="REVERSE TRANSCRIPTASE"/>
    <property type="match status" value="1"/>
</dbReference>
<protein>
    <submittedName>
        <fullName evidence="1">Uncharacterized protein</fullName>
    </submittedName>
</protein>
<dbReference type="PaxDb" id="4097-A0A1S3XYP4"/>